<evidence type="ECO:0000313" key="1">
    <source>
        <dbReference type="EMBL" id="KAJ8720663.1"/>
    </source>
</evidence>
<keyword evidence="2" id="KW-1185">Reference proteome</keyword>
<comment type="caution">
    <text evidence="1">The sequence shown here is derived from an EMBL/GenBank/DDBJ whole genome shotgun (WGS) entry which is preliminary data.</text>
</comment>
<accession>A0ACC2QRX6</accession>
<sequence>MIIETCTGKCNRKCTSFSLGDRIQIWSNYWDLNFQSKRNFLNKCIQITGVKKRRVNEAGNADIIKKESRFYYFPKSDSNDSIPVCRNFFLDTLGCTTDGIITGLSKALRRGNLFGEVLKDKRGGNRNEIPKSIIEQHILSYQPVVSHYRRHNAPNVRYLPRYLTLKQMHEDFKRIHPNFRCGLEVYRQTIKRLNISFNMPKGDKCADCSFYEEESKRYTEKGDEVPEDIRTKEKEHNEKVNLAIERYRLDGAKGNERRIKYFSMDLQKVVLIPEMPQYKDAFFLSRFITFNLTFAPIQKKSLDPAMCVVA</sequence>
<dbReference type="EMBL" id="CM056795">
    <property type="protein sequence ID" value="KAJ8720663.1"/>
    <property type="molecule type" value="Genomic_DNA"/>
</dbReference>
<protein>
    <submittedName>
        <fullName evidence="1">Uncharacterized protein</fullName>
    </submittedName>
</protein>
<reference evidence="1" key="1">
    <citation type="submission" date="2023-03" db="EMBL/GenBank/DDBJ databases">
        <title>Chromosome-level genomes of two armyworms, Mythimna separata and Mythimna loreyi, provide insights into the biosynthesis and reception of sex pheromones.</title>
        <authorList>
            <person name="Zhao H."/>
        </authorList>
    </citation>
    <scope>NUCLEOTIDE SEQUENCE</scope>
    <source>
        <strain evidence="1">BeijingLab</strain>
    </source>
</reference>
<gene>
    <name evidence="1" type="ORF">PYW08_006128</name>
</gene>
<name>A0ACC2QRX6_9NEOP</name>
<proteinExistence type="predicted"/>
<evidence type="ECO:0000313" key="2">
    <source>
        <dbReference type="Proteomes" id="UP001231649"/>
    </source>
</evidence>
<organism evidence="1 2">
    <name type="scientific">Mythimna loreyi</name>
    <dbReference type="NCBI Taxonomy" id="667449"/>
    <lineage>
        <taxon>Eukaryota</taxon>
        <taxon>Metazoa</taxon>
        <taxon>Ecdysozoa</taxon>
        <taxon>Arthropoda</taxon>
        <taxon>Hexapoda</taxon>
        <taxon>Insecta</taxon>
        <taxon>Pterygota</taxon>
        <taxon>Neoptera</taxon>
        <taxon>Endopterygota</taxon>
        <taxon>Lepidoptera</taxon>
        <taxon>Glossata</taxon>
        <taxon>Ditrysia</taxon>
        <taxon>Noctuoidea</taxon>
        <taxon>Noctuidae</taxon>
        <taxon>Noctuinae</taxon>
        <taxon>Hadenini</taxon>
        <taxon>Mythimna</taxon>
    </lineage>
</organism>
<dbReference type="Proteomes" id="UP001231649">
    <property type="component" value="Chromosome 19"/>
</dbReference>